<evidence type="ECO:0000256" key="4">
    <source>
        <dbReference type="ARBA" id="ARBA00022701"/>
    </source>
</evidence>
<evidence type="ECO:0000256" key="7">
    <source>
        <dbReference type="PROSITE-ProRule" id="PRU00637"/>
    </source>
</evidence>
<feature type="compositionally biased region" description="Polar residues" evidence="9">
    <location>
        <begin position="1617"/>
        <end position="1629"/>
    </location>
</feature>
<feature type="compositionally biased region" description="Low complexity" evidence="9">
    <location>
        <begin position="596"/>
        <end position="607"/>
    </location>
</feature>
<feature type="coiled-coil region" evidence="8">
    <location>
        <begin position="1637"/>
        <end position="1671"/>
    </location>
</feature>
<feature type="compositionally biased region" description="Low complexity" evidence="9">
    <location>
        <begin position="139"/>
        <end position="151"/>
    </location>
</feature>
<feature type="region of interest" description="Disordered" evidence="9">
    <location>
        <begin position="1030"/>
        <end position="1081"/>
    </location>
</feature>
<evidence type="ECO:0000256" key="9">
    <source>
        <dbReference type="SAM" id="MobiDB-lite"/>
    </source>
</evidence>
<feature type="compositionally biased region" description="Acidic residues" evidence="9">
    <location>
        <begin position="1556"/>
        <end position="1570"/>
    </location>
</feature>
<protein>
    <submittedName>
        <fullName evidence="13">Protein Shroom3-like isoform X1</fullName>
    </submittedName>
</protein>
<dbReference type="GO" id="GO:0005912">
    <property type="term" value="C:adherens junction"/>
    <property type="evidence" value="ECO:0007669"/>
    <property type="project" value="TreeGrafter"/>
</dbReference>
<feature type="compositionally biased region" description="Polar residues" evidence="9">
    <location>
        <begin position="1399"/>
        <end position="1418"/>
    </location>
</feature>
<dbReference type="InterPro" id="IPR027685">
    <property type="entry name" value="Shroom_fam"/>
</dbReference>
<feature type="region of interest" description="Disordered" evidence="9">
    <location>
        <begin position="317"/>
        <end position="363"/>
    </location>
</feature>
<feature type="region of interest" description="Disordered" evidence="9">
    <location>
        <begin position="874"/>
        <end position="985"/>
    </location>
</feature>
<dbReference type="Pfam" id="PF08687">
    <property type="entry name" value="ASD2"/>
    <property type="match status" value="1"/>
</dbReference>
<dbReference type="GO" id="GO:0016324">
    <property type="term" value="C:apical plasma membrane"/>
    <property type="evidence" value="ECO:0007669"/>
    <property type="project" value="TreeGrafter"/>
</dbReference>
<dbReference type="RefSeq" id="XP_032807826.1">
    <property type="nucleotide sequence ID" value="XM_032951935.1"/>
</dbReference>
<feature type="region of interest" description="Disordered" evidence="9">
    <location>
        <begin position="27"/>
        <end position="100"/>
    </location>
</feature>
<sequence length="1862" mass="202519">MRGLILEEQAGDGRSVVVFIDRRTESEATPVSWHVGRPWPEQAGSSHPTSRLLRVHQHSNSYSSESCSSEASTQQYERRNDRGSPLRWRNEGGSPQGLAQRLPLAHSTGSIDQIVASPARWTPRSRTDSAYSSLSTPQPGADAGADGPPAASRVCRGCAGGLCPVAGCRHFSSAENLLGSSQPSPAWEDGTRQPEGPPTGELAARERTLRRVSATSDLASHSAANRWQKAAASSPPVPPARRDSLRLKRHLDRGSPLCGTAQPATLAVWSHQIHRVVSGPVQPNRPLFADVDVSPVGTHGGEPDRESRCVQRTDSKAAHAQQKVMAHAADHRLGSGKQKPAVPARPSRKTFHSPRADVCAPEDNATQVSQNGIYKENRQQAGHGGTCVGNEGIVSGGVSAAFLHQEDHNGNYKSSHSNNAAPLPADSFLGSGDVAGTLGLTGNVYNIVRVHSPNDMSRIGPNDFAQLRRTENWGLDSPFHHDNLMHSREASETSVNDVNYRSNCAESAFGSAHSERFFCMTAQQVPEPGTPAGRARTDPAGDAWPCATPAEQQFRAYRLRGQEDGSYCRRSVEPSTPHSAAAPHPRHKTVDRTRSKSSSELNSSASSRDLATDHRRAHASWKEHDDLFSGSSGSFNQRSFSSENVISAEKTPMLHLLSKGYSNASGSDTVIDNLASPIKYPSPLHMHSRNSHGAVAGGAAMEMAQKANLSGVRSRSVELIDKEGNREDSNIPSASDEAFTSSYSQSIKAAQSKVLSATSFSRKDLNFKPVQAPLLSNFSGCNKTTRWNHVPSSGQTPHPKPQKMEHPVQQMSLEKPAPPQTLDMETSARAFHPYAQKQLSAEMKKRSYSEPDKLHEIARLALAPVRRIDAPCTDPDNEWSSCVDHRKRPEHEHGGGSSALQHRPVLSRPPLREQQHNALAAFMERKTGRKPTTKETHPLSAPPCETTRRFLTHQPNSYEYRNSSNNLESGSHSGSDSTPSPLYRPTAQQMSMSEMNLNHSALRELNSREDGVQNLSSKPSDSLYFYQHKAHHPRPRGELMTASNSNRKADKFPSAEDLLERPSHPVHVRSRSSPSDRIVHLEPTDGELGVTKFSCMLVPASRGHETQHGPIPAREKEFGVYPVPSGTRQSSTSSSTEKGESSSQPRGVGDHARSFGVHNPRWSKQLPEHHGDERTFPDMTFIGSESCNSLWNDGGNSVASQVLSRAKERARIKTQQDHLPAAVAEAVPLGQKNPARSLSAFEDETSRGDLDNEAKVLLVEHEGHKSHARSEGHIAHPDARDLELTESAVAAGPMDSLVEEAELMNPSPPPRPPLPHPESLGWRPAVKNGQVQSDILKSQHTSASASSGGSSQTRILLSQNPDSPFTPSSQNEDGDDDVFMDVGRAFHPPVPQPPGSLHISLQNASSFGEQTGRSQTGVCSPAPSHPASSVPPSEGAVDVGIGDSALRTRTPKKEPQGAAKQGEPAVPEATHDAVPGERGQSALLTPIAGRPQQRPRKRRPKPVPDVDERLARELLVAVMKAMAEVEPGVGFPDLLLPENQAHAAAHMMQEFFPEMEEALEEEEEWEEEEEDNHRPPSQTLVYDRASPSRASSASPQPCDTSTPKSAPDEQTCCKEGPQNSAGDNDNPPSQAADVDITNMKEELLRCVERQLERLKMERAQLAERVGSARSLTRAVEAAVQQRCRPSEVDKFSQLMSDMDTLVSLLLSICGRLARTQSALEELESDGNPESRRSLESKAQDLRVKREDARDLQQALKRRECSMAAVLASRLDDREMSDYCYLTRLKPALLIAHKRLEESVRLREQQARALRESLPWHVARVGGMEVTDGELGAAPYVPASQASQALPLPDSFAPAASATPTAL</sequence>
<keyword evidence="12" id="KW-1185">Reference proteome</keyword>
<dbReference type="InterPro" id="IPR014799">
    <property type="entry name" value="ASD2_dom"/>
</dbReference>
<feature type="compositionally biased region" description="Polar residues" evidence="9">
    <location>
        <begin position="953"/>
        <end position="968"/>
    </location>
</feature>
<evidence type="ECO:0000313" key="13">
    <source>
        <dbReference type="RefSeq" id="XP_032807826.1"/>
    </source>
</evidence>
<feature type="compositionally biased region" description="Basic and acidic residues" evidence="9">
    <location>
        <begin position="1102"/>
        <end position="1118"/>
    </location>
</feature>
<feature type="compositionally biased region" description="Low complexity" evidence="9">
    <location>
        <begin position="59"/>
        <end position="72"/>
    </location>
</feature>
<dbReference type="KEGG" id="pmrn:116941184"/>
<evidence type="ECO:0000256" key="2">
    <source>
        <dbReference type="ARBA" id="ARBA00006469"/>
    </source>
</evidence>
<dbReference type="PROSITE" id="PS51307">
    <property type="entry name" value="ASD2"/>
    <property type="match status" value="1"/>
</dbReference>
<feature type="region of interest" description="Disordered" evidence="9">
    <location>
        <begin position="1302"/>
        <end position="1508"/>
    </location>
</feature>
<feature type="compositionally biased region" description="Low complexity" evidence="9">
    <location>
        <begin position="969"/>
        <end position="981"/>
    </location>
</feature>
<dbReference type="GO" id="GO:0007015">
    <property type="term" value="P:actin filament organization"/>
    <property type="evidence" value="ECO:0007669"/>
    <property type="project" value="TreeGrafter"/>
</dbReference>
<keyword evidence="4" id="KW-0493">Microtubule</keyword>
<gene>
    <name evidence="13" type="primary">LOC116941184</name>
</gene>
<dbReference type="PROSITE" id="PS51306">
    <property type="entry name" value="ASD1"/>
    <property type="match status" value="1"/>
</dbReference>
<dbReference type="InterPro" id="IPR014800">
    <property type="entry name" value="ASD1_dom"/>
</dbReference>
<dbReference type="PANTHER" id="PTHR15012">
    <property type="entry name" value="APICAL PROTEIN/SHROOM-RELATED"/>
    <property type="match status" value="1"/>
</dbReference>
<feature type="compositionally biased region" description="Basic and acidic residues" evidence="9">
    <location>
        <begin position="1047"/>
        <end position="1063"/>
    </location>
</feature>
<name>A0AAJ7SZZ5_PETMA</name>
<feature type="compositionally biased region" description="Polar residues" evidence="9">
    <location>
        <begin position="213"/>
        <end position="225"/>
    </location>
</feature>
<dbReference type="Proteomes" id="UP001318040">
    <property type="component" value="Chromosome 11"/>
</dbReference>
<feature type="compositionally biased region" description="Polar residues" evidence="9">
    <location>
        <begin position="1329"/>
        <end position="1341"/>
    </location>
</feature>
<dbReference type="PANTHER" id="PTHR15012:SF32">
    <property type="entry name" value="PROTEIN SHROOM"/>
    <property type="match status" value="1"/>
</dbReference>
<feature type="compositionally biased region" description="Low complexity" evidence="9">
    <location>
        <begin position="1125"/>
        <end position="1144"/>
    </location>
</feature>
<comment type="similarity">
    <text evidence="2">Belongs to the shroom family.</text>
</comment>
<feature type="compositionally biased region" description="Low complexity" evidence="9">
    <location>
        <begin position="1584"/>
        <end position="1595"/>
    </location>
</feature>
<accession>A0AAJ7SZZ5</accession>
<feature type="region of interest" description="Disordered" evidence="9">
    <location>
        <begin position="178"/>
        <end position="242"/>
    </location>
</feature>
<keyword evidence="3" id="KW-0963">Cytoplasm</keyword>
<feature type="domain" description="ASD1" evidence="10">
    <location>
        <begin position="747"/>
        <end position="858"/>
    </location>
</feature>
<organism evidence="12 13">
    <name type="scientific">Petromyzon marinus</name>
    <name type="common">Sea lamprey</name>
    <dbReference type="NCBI Taxonomy" id="7757"/>
    <lineage>
        <taxon>Eukaryota</taxon>
        <taxon>Metazoa</taxon>
        <taxon>Chordata</taxon>
        <taxon>Craniata</taxon>
        <taxon>Vertebrata</taxon>
        <taxon>Cyclostomata</taxon>
        <taxon>Hyperoartia</taxon>
        <taxon>Petromyzontiformes</taxon>
        <taxon>Petromyzontidae</taxon>
        <taxon>Petromyzon</taxon>
    </lineage>
</organism>
<dbReference type="GO" id="GO:0030864">
    <property type="term" value="C:cortical actin cytoskeleton"/>
    <property type="evidence" value="ECO:0007669"/>
    <property type="project" value="TreeGrafter"/>
</dbReference>
<keyword evidence="6" id="KW-0206">Cytoskeleton</keyword>
<feature type="compositionally biased region" description="Low complexity" evidence="9">
    <location>
        <begin position="1342"/>
        <end position="1351"/>
    </location>
</feature>
<keyword evidence="8" id="KW-0175">Coiled coil</keyword>
<comment type="subcellular location">
    <subcellularLocation>
        <location evidence="1">Cytoplasm</location>
        <location evidence="1">Cytoskeleton</location>
    </subcellularLocation>
</comment>
<feature type="domain" description="ASD2" evidence="11">
    <location>
        <begin position="1518"/>
        <end position="1814"/>
    </location>
</feature>
<evidence type="ECO:0000256" key="5">
    <source>
        <dbReference type="ARBA" id="ARBA00023203"/>
    </source>
</evidence>
<evidence type="ECO:0000256" key="8">
    <source>
        <dbReference type="SAM" id="Coils"/>
    </source>
</evidence>
<feature type="region of interest" description="Disordered" evidence="9">
    <location>
        <begin position="525"/>
        <end position="546"/>
    </location>
</feature>
<feature type="compositionally biased region" description="Basic and acidic residues" evidence="9">
    <location>
        <begin position="883"/>
        <end position="894"/>
    </location>
</feature>
<evidence type="ECO:0000259" key="11">
    <source>
        <dbReference type="PROSITE" id="PS51307"/>
    </source>
</evidence>
<evidence type="ECO:0000259" key="10">
    <source>
        <dbReference type="PROSITE" id="PS51306"/>
    </source>
</evidence>
<feature type="compositionally biased region" description="Polar residues" evidence="9">
    <location>
        <begin position="1352"/>
        <end position="1371"/>
    </location>
</feature>
<proteinExistence type="inferred from homology"/>
<dbReference type="Pfam" id="PF08688">
    <property type="entry name" value="ASD1"/>
    <property type="match status" value="1"/>
</dbReference>
<evidence type="ECO:0000256" key="6">
    <source>
        <dbReference type="ARBA" id="ARBA00023212"/>
    </source>
</evidence>
<dbReference type="GO" id="GO:0051015">
    <property type="term" value="F:actin filament binding"/>
    <property type="evidence" value="ECO:0007669"/>
    <property type="project" value="InterPro"/>
</dbReference>
<keyword evidence="5 7" id="KW-0009">Actin-binding</keyword>
<dbReference type="GO" id="GO:0043296">
    <property type="term" value="C:apical junction complex"/>
    <property type="evidence" value="ECO:0007669"/>
    <property type="project" value="TreeGrafter"/>
</dbReference>
<feature type="compositionally biased region" description="Low complexity" evidence="9">
    <location>
        <begin position="1420"/>
        <end position="1433"/>
    </location>
</feature>
<feature type="compositionally biased region" description="Polar residues" evidence="9">
    <location>
        <begin position="128"/>
        <end position="138"/>
    </location>
</feature>
<feature type="region of interest" description="Disordered" evidence="9">
    <location>
        <begin position="1101"/>
        <end position="1175"/>
    </location>
</feature>
<feature type="region of interest" description="Disordered" evidence="9">
    <location>
        <begin position="1721"/>
        <end position="1741"/>
    </location>
</feature>
<feature type="compositionally biased region" description="Basic and acidic residues" evidence="9">
    <location>
        <begin position="1728"/>
        <end position="1741"/>
    </location>
</feature>
<feature type="region of interest" description="Disordered" evidence="9">
    <location>
        <begin position="1556"/>
        <end position="1632"/>
    </location>
</feature>
<feature type="region of interest" description="Disordered" evidence="9">
    <location>
        <begin position="567"/>
        <end position="618"/>
    </location>
</feature>
<feature type="region of interest" description="Disordered" evidence="9">
    <location>
        <begin position="115"/>
        <end position="151"/>
    </location>
</feature>
<dbReference type="Gene3D" id="6.10.250.3120">
    <property type="match status" value="1"/>
</dbReference>
<feature type="compositionally biased region" description="Pro residues" evidence="9">
    <location>
        <begin position="1306"/>
        <end position="1316"/>
    </location>
</feature>
<feature type="compositionally biased region" description="Basic and acidic residues" evidence="9">
    <location>
        <begin position="1166"/>
        <end position="1175"/>
    </location>
</feature>
<feature type="compositionally biased region" description="Basic and acidic residues" evidence="9">
    <location>
        <begin position="76"/>
        <end position="90"/>
    </location>
</feature>
<dbReference type="GO" id="GO:0005874">
    <property type="term" value="C:microtubule"/>
    <property type="evidence" value="ECO:0007669"/>
    <property type="project" value="UniProtKB-KW"/>
</dbReference>
<evidence type="ECO:0000313" key="12">
    <source>
        <dbReference type="Proteomes" id="UP001318040"/>
    </source>
</evidence>
<reference evidence="13" key="1">
    <citation type="submission" date="2025-08" db="UniProtKB">
        <authorList>
            <consortium name="RefSeq"/>
        </authorList>
    </citation>
    <scope>IDENTIFICATION</scope>
    <source>
        <tissue evidence="13">Sperm</tissue>
    </source>
</reference>
<evidence type="ECO:0000256" key="1">
    <source>
        <dbReference type="ARBA" id="ARBA00004245"/>
    </source>
</evidence>
<evidence type="ECO:0000256" key="3">
    <source>
        <dbReference type="ARBA" id="ARBA00022490"/>
    </source>
</evidence>